<proteinExistence type="inferred from homology"/>
<evidence type="ECO:0000256" key="3">
    <source>
        <dbReference type="ARBA" id="ARBA00022676"/>
    </source>
</evidence>
<protein>
    <submittedName>
        <fullName evidence="7">Processive 1,2-diacylglycerol beta-glucosyltransferase</fullName>
    </submittedName>
</protein>
<evidence type="ECO:0000259" key="5">
    <source>
        <dbReference type="Pfam" id="PF04101"/>
    </source>
</evidence>
<dbReference type="InterPro" id="IPR009695">
    <property type="entry name" value="Diacylglyc_glucosyltr_N"/>
</dbReference>
<keyword evidence="3" id="KW-0328">Glycosyltransferase</keyword>
<evidence type="ECO:0000256" key="4">
    <source>
        <dbReference type="ARBA" id="ARBA00022679"/>
    </source>
</evidence>
<dbReference type="InterPro" id="IPR050519">
    <property type="entry name" value="Glycosyltransf_28_UgtP"/>
</dbReference>
<comment type="similarity">
    <text evidence="2">Belongs to the glycosyltransferase 28 family.</text>
</comment>
<dbReference type="InterPro" id="IPR007235">
    <property type="entry name" value="Glyco_trans_28_C"/>
</dbReference>
<dbReference type="Proteomes" id="UP000295008">
    <property type="component" value="Unassembled WGS sequence"/>
</dbReference>
<evidence type="ECO:0000259" key="6">
    <source>
        <dbReference type="Pfam" id="PF06925"/>
    </source>
</evidence>
<comment type="caution">
    <text evidence="7">The sequence shown here is derived from an EMBL/GenBank/DDBJ whole genome shotgun (WGS) entry which is preliminary data.</text>
</comment>
<evidence type="ECO:0000256" key="2">
    <source>
        <dbReference type="ARBA" id="ARBA00006962"/>
    </source>
</evidence>
<evidence type="ECO:0000313" key="8">
    <source>
        <dbReference type="Proteomes" id="UP000295008"/>
    </source>
</evidence>
<dbReference type="GO" id="GO:0016020">
    <property type="term" value="C:membrane"/>
    <property type="evidence" value="ECO:0007669"/>
    <property type="project" value="UniProtKB-SubCell"/>
</dbReference>
<sequence>MNDQLKKIMIIYADSGAGHRRAAEALYQVVTADYPAAQVQLFDALQYTTAVFRQSYPRTYLYMVNHCPWLWGSFYHMLDNGRVDRFARAFRRQTNAQHCRKLEKYLLQEQPDLVLTTHFLPNEIITHLKRRHGFRTFLATCITDYYPHIFWRDRGVDLYFTPHEELTPCLIRMGIPAERIRTLGIPIVPAFSRPADRNALRRKFHLADDRLTVLIASGGFGVGPVEDLVVELDRVEKPLQVLVICGKNPRLQEELTRLTQGARQQFQIYGFVDNMHELMEASDLMISKSGGLTVTEAMAKGLPLLVLNPIPGQETGNCQFLLRHGAGLRVKDPAQAREVLESLLDHPEQLAGMRENMRKLGRPDAAREILSAIATEFPKER</sequence>
<evidence type="ECO:0000313" key="7">
    <source>
        <dbReference type="EMBL" id="TCL73229.1"/>
    </source>
</evidence>
<keyword evidence="4 7" id="KW-0808">Transferase</keyword>
<dbReference type="OrthoDB" id="9815663at2"/>
<organism evidence="7 8">
    <name type="scientific">Hydrogenispora ethanolica</name>
    <dbReference type="NCBI Taxonomy" id="1082276"/>
    <lineage>
        <taxon>Bacteria</taxon>
        <taxon>Bacillati</taxon>
        <taxon>Bacillota</taxon>
        <taxon>Hydrogenispora</taxon>
    </lineage>
</organism>
<dbReference type="Pfam" id="PF04101">
    <property type="entry name" value="Glyco_tran_28_C"/>
    <property type="match status" value="1"/>
</dbReference>
<keyword evidence="8" id="KW-1185">Reference proteome</keyword>
<dbReference type="EMBL" id="SLUN01000005">
    <property type="protein sequence ID" value="TCL73229.1"/>
    <property type="molecule type" value="Genomic_DNA"/>
</dbReference>
<reference evidence="7 8" key="1">
    <citation type="submission" date="2019-03" db="EMBL/GenBank/DDBJ databases">
        <title>Genomic Encyclopedia of Type Strains, Phase IV (KMG-IV): sequencing the most valuable type-strain genomes for metagenomic binning, comparative biology and taxonomic classification.</title>
        <authorList>
            <person name="Goeker M."/>
        </authorList>
    </citation>
    <scope>NUCLEOTIDE SEQUENCE [LARGE SCALE GENOMIC DNA]</scope>
    <source>
        <strain evidence="7 8">LX-B</strain>
    </source>
</reference>
<feature type="domain" description="Diacylglycerol glucosyltransferase N-terminal" evidence="6">
    <location>
        <begin position="19"/>
        <end position="187"/>
    </location>
</feature>
<dbReference type="RefSeq" id="WP_132013385.1">
    <property type="nucleotide sequence ID" value="NZ_SLUN01000005.1"/>
</dbReference>
<gene>
    <name evidence="7" type="ORF">EDC14_100591</name>
</gene>
<dbReference type="GO" id="GO:0009247">
    <property type="term" value="P:glycolipid biosynthetic process"/>
    <property type="evidence" value="ECO:0007669"/>
    <property type="project" value="InterPro"/>
</dbReference>
<comment type="subcellular location">
    <subcellularLocation>
        <location evidence="1">Membrane</location>
    </subcellularLocation>
</comment>
<feature type="domain" description="Glycosyl transferase family 28 C-terminal" evidence="5">
    <location>
        <begin position="236"/>
        <end position="366"/>
    </location>
</feature>
<evidence type="ECO:0000256" key="1">
    <source>
        <dbReference type="ARBA" id="ARBA00004370"/>
    </source>
</evidence>
<dbReference type="Gene3D" id="3.40.50.2000">
    <property type="entry name" value="Glycogen Phosphorylase B"/>
    <property type="match status" value="1"/>
</dbReference>
<dbReference type="PANTHER" id="PTHR43025">
    <property type="entry name" value="MONOGALACTOSYLDIACYLGLYCEROL SYNTHASE"/>
    <property type="match status" value="1"/>
</dbReference>
<accession>A0A4R1S2I2</accession>
<dbReference type="PANTHER" id="PTHR43025:SF3">
    <property type="entry name" value="MONOGALACTOSYLDIACYLGLYCEROL SYNTHASE 1, CHLOROPLASTIC"/>
    <property type="match status" value="1"/>
</dbReference>
<dbReference type="Pfam" id="PF06925">
    <property type="entry name" value="MGDG_synth"/>
    <property type="match status" value="1"/>
</dbReference>
<dbReference type="SUPFAM" id="SSF53756">
    <property type="entry name" value="UDP-Glycosyltransferase/glycogen phosphorylase"/>
    <property type="match status" value="1"/>
</dbReference>
<dbReference type="AlphaFoldDB" id="A0A4R1S2I2"/>
<name>A0A4R1S2I2_HYDET</name>
<dbReference type="GO" id="GO:0016758">
    <property type="term" value="F:hexosyltransferase activity"/>
    <property type="evidence" value="ECO:0007669"/>
    <property type="project" value="InterPro"/>
</dbReference>